<comment type="function">
    <text evidence="5">Catalyzes the reversible transfer of the terminal phosphate group between ATP and AMP. Plays an important role in cellular energy homeostasis and in adenine nucleotide metabolism.</text>
</comment>
<dbReference type="EMBL" id="LCLS01000039">
    <property type="protein sequence ID" value="KKU20480.1"/>
    <property type="molecule type" value="Genomic_DNA"/>
</dbReference>
<evidence type="ECO:0000313" key="8">
    <source>
        <dbReference type="EMBL" id="KKU20480.1"/>
    </source>
</evidence>
<feature type="binding site" evidence="5">
    <location>
        <position position="26"/>
    </location>
    <ligand>
        <name>AMP</name>
        <dbReference type="ChEBI" id="CHEBI:456215"/>
    </ligand>
</feature>
<keyword evidence="5 7" id="KW-0067">ATP-binding</keyword>
<comment type="catalytic activity">
    <reaction evidence="5 7">
        <text>AMP + ATP = 2 ADP</text>
        <dbReference type="Rhea" id="RHEA:12973"/>
        <dbReference type="ChEBI" id="CHEBI:30616"/>
        <dbReference type="ChEBI" id="CHEBI:456215"/>
        <dbReference type="ChEBI" id="CHEBI:456216"/>
        <dbReference type="EC" id="2.7.4.3"/>
    </reaction>
</comment>
<comment type="subunit">
    <text evidence="5 7">Monomer.</text>
</comment>
<gene>
    <name evidence="5" type="primary">adk</name>
    <name evidence="8" type="ORF">UX31_C0039G0010</name>
</gene>
<feature type="region of interest" description="NMP" evidence="5">
    <location>
        <begin position="25"/>
        <end position="54"/>
    </location>
</feature>
<keyword evidence="5" id="KW-0963">Cytoplasm</keyword>
<dbReference type="InterPro" id="IPR000850">
    <property type="entry name" value="Adenylat/UMP-CMP_kin"/>
</dbReference>
<dbReference type="SUPFAM" id="SSF52540">
    <property type="entry name" value="P-loop containing nucleoside triphosphate hydrolases"/>
    <property type="match status" value="1"/>
</dbReference>
<dbReference type="InterPro" id="IPR027417">
    <property type="entry name" value="P-loop_NTPase"/>
</dbReference>
<accession>A0A0G1RHR5</accession>
<keyword evidence="2 5" id="KW-0545">Nucleotide biosynthesis</keyword>
<dbReference type="UniPathway" id="UPA00588">
    <property type="reaction ID" value="UER00649"/>
</dbReference>
<dbReference type="Pfam" id="PF00406">
    <property type="entry name" value="ADK"/>
    <property type="match status" value="1"/>
</dbReference>
<dbReference type="PANTHER" id="PTHR23359">
    <property type="entry name" value="NUCLEOTIDE KINASE"/>
    <property type="match status" value="1"/>
</dbReference>
<sequence length="182" mass="20422">MGLPGSGKGKQAELLSEKTGFPIISTGGRLREIAKAGNAVGKKVAAVMDAGELMPSWFVQYLFQQALFEAKEDDGMIFEGACRMETEARLFAEVCEWLGRDFRILHIKVPETTAAERLRKRQEIEGRKDDDAIIFQNRLKNFYEHTAPAIEYFRSINKVIDIDGGPLPDVVFAELWQKVSAL</sequence>
<dbReference type="CDD" id="cd01428">
    <property type="entry name" value="ADK"/>
    <property type="match status" value="1"/>
</dbReference>
<keyword evidence="3 5" id="KW-0547">Nucleotide-binding</keyword>
<name>A0A0G1RHR5_9BACT</name>
<comment type="subcellular location">
    <subcellularLocation>
        <location evidence="5 7">Cytoplasm</location>
    </subcellularLocation>
</comment>
<feature type="binding site" evidence="5">
    <location>
        <begin position="52"/>
        <end position="54"/>
    </location>
    <ligand>
        <name>AMP</name>
        <dbReference type="ChEBI" id="CHEBI:456215"/>
    </ligand>
</feature>
<feature type="binding site" evidence="5">
    <location>
        <position position="166"/>
    </location>
    <ligand>
        <name>ATP</name>
        <dbReference type="ChEBI" id="CHEBI:30616"/>
    </ligand>
</feature>
<keyword evidence="4 5" id="KW-0418">Kinase</keyword>
<dbReference type="PRINTS" id="PR00094">
    <property type="entry name" value="ADENYLTKNASE"/>
</dbReference>
<dbReference type="EC" id="2.7.4.3" evidence="5 7"/>
<dbReference type="Proteomes" id="UP000034107">
    <property type="component" value="Unassembled WGS sequence"/>
</dbReference>
<keyword evidence="1 5" id="KW-0808">Transferase</keyword>
<dbReference type="GO" id="GO:0005737">
    <property type="term" value="C:cytoplasm"/>
    <property type="evidence" value="ECO:0007669"/>
    <property type="project" value="UniProtKB-SubCell"/>
</dbReference>
<reference evidence="8 9" key="1">
    <citation type="journal article" date="2015" name="Nature">
        <title>rRNA introns, odd ribosomes, and small enigmatic genomes across a large radiation of phyla.</title>
        <authorList>
            <person name="Brown C.T."/>
            <person name="Hug L.A."/>
            <person name="Thomas B.C."/>
            <person name="Sharon I."/>
            <person name="Castelle C.J."/>
            <person name="Singh A."/>
            <person name="Wilkins M.J."/>
            <person name="Williams K.H."/>
            <person name="Banfield J.F."/>
        </authorList>
    </citation>
    <scope>NUCLEOTIDE SEQUENCE [LARGE SCALE GENOMIC DNA]</scope>
</reference>
<evidence type="ECO:0000256" key="3">
    <source>
        <dbReference type="ARBA" id="ARBA00022741"/>
    </source>
</evidence>
<feature type="binding site" evidence="5">
    <location>
        <position position="138"/>
    </location>
    <ligand>
        <name>AMP</name>
        <dbReference type="ChEBI" id="CHEBI:456215"/>
    </ligand>
</feature>
<feature type="binding site" evidence="5">
    <location>
        <position position="127"/>
    </location>
    <ligand>
        <name>AMP</name>
        <dbReference type="ChEBI" id="CHEBI:456215"/>
    </ligand>
</feature>
<evidence type="ECO:0000256" key="2">
    <source>
        <dbReference type="ARBA" id="ARBA00022727"/>
    </source>
</evidence>
<dbReference type="GO" id="GO:0005524">
    <property type="term" value="F:ATP binding"/>
    <property type="evidence" value="ECO:0007669"/>
    <property type="project" value="UniProtKB-UniRule"/>
</dbReference>
<comment type="similarity">
    <text evidence="5 6">Belongs to the adenylate kinase family.</text>
</comment>
<dbReference type="Gene3D" id="3.40.50.300">
    <property type="entry name" value="P-loop containing nucleotide triphosphate hydrolases"/>
    <property type="match status" value="1"/>
</dbReference>
<evidence type="ECO:0000313" key="9">
    <source>
        <dbReference type="Proteomes" id="UP000034107"/>
    </source>
</evidence>
<comment type="domain">
    <text evidence="5">Consists of three domains, a large central CORE domain and two small peripheral domains, NMPbind and LID, which undergo movements during catalysis. The LID domain closes over the site of phosphoryl transfer upon ATP binding. Assembling and dissambling the active center during each catalytic cycle provides an effective means to prevent ATP hydrolysis.</text>
</comment>
<evidence type="ECO:0000256" key="5">
    <source>
        <dbReference type="HAMAP-Rule" id="MF_00235"/>
    </source>
</evidence>
<feature type="binding site" evidence="5">
    <location>
        <position position="121"/>
    </location>
    <ligand>
        <name>ATP</name>
        <dbReference type="ChEBI" id="CHEBI:30616"/>
    </ligand>
</feature>
<evidence type="ECO:0000256" key="1">
    <source>
        <dbReference type="ARBA" id="ARBA00022679"/>
    </source>
</evidence>
<organism evidence="8 9">
    <name type="scientific">Candidatus Nomurabacteria bacterium GW2011_GWA1_46_11</name>
    <dbReference type="NCBI Taxonomy" id="1618732"/>
    <lineage>
        <taxon>Bacteria</taxon>
        <taxon>Candidatus Nomuraibacteriota</taxon>
    </lineage>
</organism>
<evidence type="ECO:0000256" key="4">
    <source>
        <dbReference type="ARBA" id="ARBA00022777"/>
    </source>
</evidence>
<dbReference type="GO" id="GO:0044209">
    <property type="term" value="P:AMP salvage"/>
    <property type="evidence" value="ECO:0007669"/>
    <property type="project" value="UniProtKB-UniRule"/>
</dbReference>
<proteinExistence type="inferred from homology"/>
<comment type="pathway">
    <text evidence="5">Purine metabolism; AMP biosynthesis via salvage pathway; AMP from ADP: step 1/1.</text>
</comment>
<evidence type="ECO:0000256" key="6">
    <source>
        <dbReference type="RuleBase" id="RU003330"/>
    </source>
</evidence>
<dbReference type="HAMAP" id="MF_00235">
    <property type="entry name" value="Adenylate_kinase_Adk"/>
    <property type="match status" value="1"/>
</dbReference>
<dbReference type="GO" id="GO:0004017">
    <property type="term" value="F:AMP kinase activity"/>
    <property type="evidence" value="ECO:0007669"/>
    <property type="project" value="UniProtKB-UniRule"/>
</dbReference>
<feature type="binding site" evidence="5">
    <location>
        <position position="31"/>
    </location>
    <ligand>
        <name>AMP</name>
        <dbReference type="ChEBI" id="CHEBI:456215"/>
    </ligand>
</feature>
<comment type="caution">
    <text evidence="5">Lacks conserved residue(s) required for the propagation of feature annotation.</text>
</comment>
<dbReference type="AlphaFoldDB" id="A0A0G1RHR5"/>
<evidence type="ECO:0000256" key="7">
    <source>
        <dbReference type="RuleBase" id="RU003331"/>
    </source>
</evidence>
<comment type="caution">
    <text evidence="8">The sequence shown here is derived from an EMBL/GenBank/DDBJ whole genome shotgun (WGS) entry which is preliminary data.</text>
</comment>
<protein>
    <recommendedName>
        <fullName evidence="5 7">Adenylate kinase</fullName>
        <shortName evidence="5">AK</shortName>
        <ecNumber evidence="5 7">2.7.4.3</ecNumber>
    </recommendedName>
    <alternativeName>
        <fullName evidence="5">ATP-AMP transphosphorylase</fullName>
    </alternativeName>
    <alternativeName>
        <fullName evidence="5">ATP:AMP phosphotransferase</fullName>
    </alternativeName>
    <alternativeName>
        <fullName evidence="5">Adenylate monophosphate kinase</fullName>
    </alternativeName>
</protein>